<organism evidence="4 5">
    <name type="scientific">Hibiscus sabdariffa</name>
    <name type="common">roselle</name>
    <dbReference type="NCBI Taxonomy" id="183260"/>
    <lineage>
        <taxon>Eukaryota</taxon>
        <taxon>Viridiplantae</taxon>
        <taxon>Streptophyta</taxon>
        <taxon>Embryophyta</taxon>
        <taxon>Tracheophyta</taxon>
        <taxon>Spermatophyta</taxon>
        <taxon>Magnoliopsida</taxon>
        <taxon>eudicotyledons</taxon>
        <taxon>Gunneridae</taxon>
        <taxon>Pentapetalae</taxon>
        <taxon>rosids</taxon>
        <taxon>malvids</taxon>
        <taxon>Malvales</taxon>
        <taxon>Malvaceae</taxon>
        <taxon>Malvoideae</taxon>
        <taxon>Hibiscus</taxon>
    </lineage>
</organism>
<dbReference type="Pfam" id="PF12874">
    <property type="entry name" value="zf-met"/>
    <property type="match status" value="1"/>
</dbReference>
<dbReference type="InterPro" id="IPR036397">
    <property type="entry name" value="RNaseH_sf"/>
</dbReference>
<dbReference type="InterPro" id="IPR002156">
    <property type="entry name" value="RNaseH_domain"/>
</dbReference>
<evidence type="ECO:0000313" key="5">
    <source>
        <dbReference type="Proteomes" id="UP001472677"/>
    </source>
</evidence>
<dbReference type="InterPro" id="IPR036236">
    <property type="entry name" value="Znf_C2H2_sf"/>
</dbReference>
<dbReference type="PANTHER" id="PTHR47723">
    <property type="entry name" value="OS05G0353850 PROTEIN"/>
    <property type="match status" value="1"/>
</dbReference>
<keyword evidence="1" id="KW-1133">Transmembrane helix</keyword>
<dbReference type="Pfam" id="PF03134">
    <property type="entry name" value="TB2_DP1_HVA22"/>
    <property type="match status" value="1"/>
</dbReference>
<feature type="domain" description="C2H2-type" evidence="2">
    <location>
        <begin position="193"/>
        <end position="217"/>
    </location>
</feature>
<feature type="transmembrane region" description="Helical" evidence="1">
    <location>
        <begin position="6"/>
        <end position="26"/>
    </location>
</feature>
<dbReference type="InterPro" id="IPR053151">
    <property type="entry name" value="RNase_H-like"/>
</dbReference>
<evidence type="ECO:0000256" key="1">
    <source>
        <dbReference type="SAM" id="Phobius"/>
    </source>
</evidence>
<evidence type="ECO:0000259" key="2">
    <source>
        <dbReference type="Pfam" id="PF12874"/>
    </source>
</evidence>
<protein>
    <recommendedName>
        <fullName evidence="6">HVA22-like protein</fullName>
    </recommendedName>
</protein>
<dbReference type="EMBL" id="JBBPBM010000052">
    <property type="protein sequence ID" value="KAK8518920.1"/>
    <property type="molecule type" value="Genomic_DNA"/>
</dbReference>
<dbReference type="SUPFAM" id="SSF57667">
    <property type="entry name" value="beta-beta-alpha zinc fingers"/>
    <property type="match status" value="1"/>
</dbReference>
<dbReference type="Gene3D" id="3.30.160.60">
    <property type="entry name" value="Classic Zinc Finger"/>
    <property type="match status" value="1"/>
</dbReference>
<sequence length="444" mass="50223">MNFQDLFKFALVCFDSLAWPLFALGYPLHASIQAIVTNSDTDTKKLVTYWIIFSLISLFEHAFMVILQWLPFWPYMKLMIVSWTMIPRFDGAFYVYNHVVHPCLYLDFPTIINWFKKLQELYFNNFLAESADEHVEANRQLEASEKPNSNEIRAAESVSVQTVNDTVTLPEFNGESGSDPPVIPSVKQVQKEWRCAMCRVKVPCEKTLKSHLQGRKHRNTCKSLTKAKNQPYKDKVGSVPAVKEPWEGGSSSHVQARQKTDVASNWARYFAACRTVNAIDIAWQRPPQGWCCLNTNGAVAPETGMGIAGGVIRDSVGRWLLGFCKSVGVTNVLQAELWGLYEGLQIASAYNFQYLVIQIDNVQVAQLVEDKEAGSSPLSLVRAIFMFRQRCSMTKIQWIRRECNMVADGMAKLADSHHFQTTIYGVAPNEVQSLVERDACSSYS</sequence>
<keyword evidence="1" id="KW-0812">Transmembrane</keyword>
<evidence type="ECO:0000313" key="4">
    <source>
        <dbReference type="EMBL" id="KAK8518920.1"/>
    </source>
</evidence>
<keyword evidence="1" id="KW-0472">Membrane</keyword>
<dbReference type="Proteomes" id="UP001472677">
    <property type="component" value="Unassembled WGS sequence"/>
</dbReference>
<evidence type="ECO:0008006" key="6">
    <source>
        <dbReference type="Google" id="ProtNLM"/>
    </source>
</evidence>
<dbReference type="PANTHER" id="PTHR47723:SF19">
    <property type="entry name" value="POLYNUCLEOTIDYL TRANSFERASE, RIBONUCLEASE H-LIKE SUPERFAMILY PROTEIN"/>
    <property type="match status" value="1"/>
</dbReference>
<dbReference type="Gene3D" id="3.30.420.10">
    <property type="entry name" value="Ribonuclease H-like superfamily/Ribonuclease H"/>
    <property type="match status" value="1"/>
</dbReference>
<evidence type="ECO:0000259" key="3">
    <source>
        <dbReference type="Pfam" id="PF13456"/>
    </source>
</evidence>
<gene>
    <name evidence="4" type="ORF">V6N12_012157</name>
</gene>
<reference evidence="4 5" key="1">
    <citation type="journal article" date="2024" name="G3 (Bethesda)">
        <title>Genome assembly of Hibiscus sabdariffa L. provides insights into metabolisms of medicinal natural products.</title>
        <authorList>
            <person name="Kim T."/>
        </authorList>
    </citation>
    <scope>NUCLEOTIDE SEQUENCE [LARGE SCALE GENOMIC DNA]</scope>
    <source>
        <strain evidence="4">TK-2024</strain>
        <tissue evidence="4">Old leaves</tissue>
    </source>
</reference>
<dbReference type="InterPro" id="IPR044730">
    <property type="entry name" value="RNase_H-like_dom_plant"/>
</dbReference>
<comment type="caution">
    <text evidence="4">The sequence shown here is derived from an EMBL/GenBank/DDBJ whole genome shotgun (WGS) entry which is preliminary data.</text>
</comment>
<keyword evidence="5" id="KW-1185">Reference proteome</keyword>
<dbReference type="CDD" id="cd06222">
    <property type="entry name" value="RNase_H_like"/>
    <property type="match status" value="1"/>
</dbReference>
<name>A0ABR2CHB8_9ROSI</name>
<dbReference type="InterPro" id="IPR012337">
    <property type="entry name" value="RNaseH-like_sf"/>
</dbReference>
<dbReference type="InterPro" id="IPR004345">
    <property type="entry name" value="TB2_DP1_HVA22"/>
</dbReference>
<feature type="transmembrane region" description="Helical" evidence="1">
    <location>
        <begin position="47"/>
        <end position="70"/>
    </location>
</feature>
<dbReference type="InterPro" id="IPR013087">
    <property type="entry name" value="Znf_C2H2_type"/>
</dbReference>
<dbReference type="SUPFAM" id="SSF53098">
    <property type="entry name" value="Ribonuclease H-like"/>
    <property type="match status" value="1"/>
</dbReference>
<accession>A0ABR2CHB8</accession>
<feature type="domain" description="RNase H type-1" evidence="3">
    <location>
        <begin position="294"/>
        <end position="414"/>
    </location>
</feature>
<proteinExistence type="predicted"/>
<dbReference type="Pfam" id="PF13456">
    <property type="entry name" value="RVT_3"/>
    <property type="match status" value="1"/>
</dbReference>